<feature type="non-terminal residue" evidence="1">
    <location>
        <position position="1"/>
    </location>
</feature>
<comment type="caution">
    <text evidence="1">The sequence shown here is derived from an EMBL/GenBank/DDBJ whole genome shotgun (WGS) entry which is preliminary data.</text>
</comment>
<evidence type="ECO:0000313" key="2">
    <source>
        <dbReference type="Proteomes" id="UP001497623"/>
    </source>
</evidence>
<keyword evidence="2" id="KW-1185">Reference proteome</keyword>
<protein>
    <submittedName>
        <fullName evidence="1">Uncharacterized protein</fullName>
    </submittedName>
</protein>
<sequence length="253" mass="28321">ATLNDTYRYNSSSGMSSYQSNYNPNVQSHLLSLGPSHNTSYILPGLRSTAQIQHAGTTQETYMDQESSDIMFSQEQLEDLQTIDETIVEELSKYLQASNISEFTSDYSASNSTLYPSENGSFADTKHNILETSHIPDIYSNSLSTSNTQSLSNDQSLFGATGFSYDNSDPSYGSGFADGFISKEGPYDADQDDYTLLQDVKQNLTEQEESYAVPDMNIIKAQEEHDCLYDSIQNPNRKSRTRGPKVWEFVLRC</sequence>
<organism evidence="1 2">
    <name type="scientific">Meganyctiphanes norvegica</name>
    <name type="common">Northern krill</name>
    <name type="synonym">Thysanopoda norvegica</name>
    <dbReference type="NCBI Taxonomy" id="48144"/>
    <lineage>
        <taxon>Eukaryota</taxon>
        <taxon>Metazoa</taxon>
        <taxon>Ecdysozoa</taxon>
        <taxon>Arthropoda</taxon>
        <taxon>Crustacea</taxon>
        <taxon>Multicrustacea</taxon>
        <taxon>Malacostraca</taxon>
        <taxon>Eumalacostraca</taxon>
        <taxon>Eucarida</taxon>
        <taxon>Euphausiacea</taxon>
        <taxon>Euphausiidae</taxon>
        <taxon>Meganyctiphanes</taxon>
    </lineage>
</organism>
<accession>A0AAV2QBB4</accession>
<dbReference type="AlphaFoldDB" id="A0AAV2QBB4"/>
<dbReference type="Proteomes" id="UP001497623">
    <property type="component" value="Unassembled WGS sequence"/>
</dbReference>
<evidence type="ECO:0000313" key="1">
    <source>
        <dbReference type="EMBL" id="CAL4073742.1"/>
    </source>
</evidence>
<reference evidence="1 2" key="1">
    <citation type="submission" date="2024-05" db="EMBL/GenBank/DDBJ databases">
        <authorList>
            <person name="Wallberg A."/>
        </authorList>
    </citation>
    <scope>NUCLEOTIDE SEQUENCE [LARGE SCALE GENOMIC DNA]</scope>
</reference>
<gene>
    <name evidence="1" type="ORF">MNOR_LOCUS9229</name>
</gene>
<dbReference type="EMBL" id="CAXKWB010004425">
    <property type="protein sequence ID" value="CAL4073742.1"/>
    <property type="molecule type" value="Genomic_DNA"/>
</dbReference>
<name>A0AAV2QBB4_MEGNR</name>
<proteinExistence type="predicted"/>
<feature type="non-terminal residue" evidence="1">
    <location>
        <position position="253"/>
    </location>
</feature>